<evidence type="ECO:0000313" key="3">
    <source>
        <dbReference type="Proteomes" id="UP001500642"/>
    </source>
</evidence>
<dbReference type="PANTHER" id="PTHR22642">
    <property type="entry name" value="IMIDAZOLONEPROPIONASE"/>
    <property type="match status" value="1"/>
</dbReference>
<keyword evidence="3" id="KW-1185">Reference proteome</keyword>
<sequence length="543" mass="57584">MEIDLLLRNAAAVTFDDARPTASTIGIHQGRLLGFDEELEGLTARRTVDLEGAAVLPGFNDVHCHTTWFGLTLASIDVEKLPGGLPEVYRTLEDAVAGMPAGEWINATGYSHQDYDGAYPDIAVLDRIAGDRPLFMRQVSGHAAIVNTRALELAGVFEPGFTEPVGGKIVRDAEGRPTGLVEETAQTLVQDLIRPYSTEAIVHALDLATALYAREGITSFGEAGIAAGWIGHSPIEVTAYLRARAEGRLRARAQLMPSISALHPMAAHSADDIGLGLDLGMLSGFGDDMISLGPAKIFMDGAMSGETAALTENYEGRDHPGYLQEDPAELRRLTLDAYRSGWSLAVHAIGDLAVDQAVANITEAVDRYGRHRIPNRIEHAGMVRDEHVPVLAEYGIAVTPQGAFADGIGDGMNASVGPQRAHLLYRAASLVAAGVLVPGSSDRPCADGNALRGIQSFVDRRTRSGAVFGAESECLTPEQAVRAYTEVAARASGQEESKGTLSTGKLADLVVLGASPLEVDPTTIKDIPVRATLLGGEFTHSTL</sequence>
<dbReference type="RefSeq" id="WP_345029564.1">
    <property type="nucleotide sequence ID" value="NZ_BAABGL010000002.1"/>
</dbReference>
<dbReference type="EMBL" id="BAABGL010000002">
    <property type="protein sequence ID" value="GAA4384358.1"/>
    <property type="molecule type" value="Genomic_DNA"/>
</dbReference>
<accession>A0ABP8J3G3</accession>
<evidence type="ECO:0000313" key="2">
    <source>
        <dbReference type="EMBL" id="GAA4384358.1"/>
    </source>
</evidence>
<proteinExistence type="predicted"/>
<dbReference type="SUPFAM" id="SSF51556">
    <property type="entry name" value="Metallo-dependent hydrolases"/>
    <property type="match status" value="1"/>
</dbReference>
<comment type="caution">
    <text evidence="2">The sequence shown here is derived from an EMBL/GenBank/DDBJ whole genome shotgun (WGS) entry which is preliminary data.</text>
</comment>
<protein>
    <submittedName>
        <fullName evidence="2">Amidohydrolase</fullName>
    </submittedName>
</protein>
<dbReference type="Pfam" id="PF07969">
    <property type="entry name" value="Amidohydro_3"/>
    <property type="match status" value="1"/>
</dbReference>
<dbReference type="CDD" id="cd01300">
    <property type="entry name" value="YtcJ_like"/>
    <property type="match status" value="1"/>
</dbReference>
<dbReference type="SUPFAM" id="SSF51338">
    <property type="entry name" value="Composite domain of metallo-dependent hydrolases"/>
    <property type="match status" value="1"/>
</dbReference>
<dbReference type="Gene3D" id="3.10.310.70">
    <property type="match status" value="1"/>
</dbReference>
<evidence type="ECO:0000259" key="1">
    <source>
        <dbReference type="Pfam" id="PF07969"/>
    </source>
</evidence>
<dbReference type="InterPro" id="IPR033932">
    <property type="entry name" value="YtcJ-like"/>
</dbReference>
<reference evidence="3" key="1">
    <citation type="journal article" date="2019" name="Int. J. Syst. Evol. Microbiol.">
        <title>The Global Catalogue of Microorganisms (GCM) 10K type strain sequencing project: providing services to taxonomists for standard genome sequencing and annotation.</title>
        <authorList>
            <consortium name="The Broad Institute Genomics Platform"/>
            <consortium name="The Broad Institute Genome Sequencing Center for Infectious Disease"/>
            <person name="Wu L."/>
            <person name="Ma J."/>
        </authorList>
    </citation>
    <scope>NUCLEOTIDE SEQUENCE [LARGE SCALE GENOMIC DNA]</scope>
    <source>
        <strain evidence="3">JCM 17808</strain>
    </source>
</reference>
<dbReference type="InterPro" id="IPR032466">
    <property type="entry name" value="Metal_Hydrolase"/>
</dbReference>
<dbReference type="InterPro" id="IPR011059">
    <property type="entry name" value="Metal-dep_hydrolase_composite"/>
</dbReference>
<gene>
    <name evidence="2" type="ORF">GCM10023167_04950</name>
</gene>
<organism evidence="2 3">
    <name type="scientific">Brevibacterium pityocampae</name>
    <dbReference type="NCBI Taxonomy" id="506594"/>
    <lineage>
        <taxon>Bacteria</taxon>
        <taxon>Bacillati</taxon>
        <taxon>Actinomycetota</taxon>
        <taxon>Actinomycetes</taxon>
        <taxon>Micrococcales</taxon>
        <taxon>Brevibacteriaceae</taxon>
        <taxon>Brevibacterium</taxon>
    </lineage>
</organism>
<name>A0ABP8J3G3_9MICO</name>
<dbReference type="InterPro" id="IPR013108">
    <property type="entry name" value="Amidohydro_3"/>
</dbReference>
<dbReference type="Gene3D" id="3.20.20.140">
    <property type="entry name" value="Metal-dependent hydrolases"/>
    <property type="match status" value="1"/>
</dbReference>
<dbReference type="PANTHER" id="PTHR22642:SF2">
    <property type="entry name" value="PROTEIN LONG AFTER FAR-RED 3"/>
    <property type="match status" value="1"/>
</dbReference>
<feature type="domain" description="Amidohydrolase 3" evidence="1">
    <location>
        <begin position="46"/>
        <end position="539"/>
    </location>
</feature>
<dbReference type="Gene3D" id="2.30.40.10">
    <property type="entry name" value="Urease, subunit C, domain 1"/>
    <property type="match status" value="1"/>
</dbReference>
<dbReference type="Proteomes" id="UP001500642">
    <property type="component" value="Unassembled WGS sequence"/>
</dbReference>